<keyword evidence="2" id="KW-1185">Reference proteome</keyword>
<evidence type="ECO:0008006" key="3">
    <source>
        <dbReference type="Google" id="ProtNLM"/>
    </source>
</evidence>
<dbReference type="EMBL" id="WSZK01000022">
    <property type="protein sequence ID" value="MWG35390.1"/>
    <property type="molecule type" value="Genomic_DNA"/>
</dbReference>
<organism evidence="1 2">
    <name type="scientific">Halomarina oriensis</name>
    <dbReference type="NCBI Taxonomy" id="671145"/>
    <lineage>
        <taxon>Archaea</taxon>
        <taxon>Methanobacteriati</taxon>
        <taxon>Methanobacteriota</taxon>
        <taxon>Stenosarchaea group</taxon>
        <taxon>Halobacteria</taxon>
        <taxon>Halobacteriales</taxon>
        <taxon>Natronomonadaceae</taxon>
        <taxon>Halomarina</taxon>
    </lineage>
</organism>
<protein>
    <recommendedName>
        <fullName evidence="3">ArsR family transcriptional regulator</fullName>
    </recommendedName>
</protein>
<evidence type="ECO:0000313" key="2">
    <source>
        <dbReference type="Proteomes" id="UP000451471"/>
    </source>
</evidence>
<sequence length="95" mass="10467">MSNDAHPFLEDVPAKIVRVLLENPTVTYTKKDLMRAAGVSSNGFYNWFDDIVESGVIMRTDTGEGNGHWTLNPDSEMADALAQLIYGHDGPVGER</sequence>
<dbReference type="Proteomes" id="UP000451471">
    <property type="component" value="Unassembled WGS sequence"/>
</dbReference>
<evidence type="ECO:0000313" key="1">
    <source>
        <dbReference type="EMBL" id="MWG35390.1"/>
    </source>
</evidence>
<name>A0A6B0GL79_9EURY</name>
<comment type="caution">
    <text evidence="1">The sequence shown here is derived from an EMBL/GenBank/DDBJ whole genome shotgun (WGS) entry which is preliminary data.</text>
</comment>
<accession>A0A6B0GL79</accession>
<reference evidence="1 2" key="1">
    <citation type="submission" date="2019-12" db="EMBL/GenBank/DDBJ databases">
        <title>Halocatena pleomorpha gen. nov. sp. nov., an extremely halophilic archaeon of family Halobacteriaceae isolated from saltpan soil.</title>
        <authorList>
            <person name="Pal Y."/>
            <person name="Verma A."/>
            <person name="Krishnamurthi S."/>
            <person name="Kumar P."/>
        </authorList>
    </citation>
    <scope>NUCLEOTIDE SEQUENCE [LARGE SCALE GENOMIC DNA]</scope>
    <source>
        <strain evidence="1 2">JCM 16495</strain>
    </source>
</reference>
<gene>
    <name evidence="1" type="ORF">GQS65_13000</name>
</gene>
<dbReference type="AlphaFoldDB" id="A0A6B0GL79"/>
<proteinExistence type="predicted"/>
<dbReference type="RefSeq" id="WP_158205070.1">
    <property type="nucleotide sequence ID" value="NZ_WSZK01000022.1"/>
</dbReference>